<name>A0ABY8EAE8_9FIRM</name>
<feature type="transmembrane region" description="Helical" evidence="1">
    <location>
        <begin position="74"/>
        <end position="90"/>
    </location>
</feature>
<keyword evidence="3" id="KW-1185">Reference proteome</keyword>
<feature type="transmembrane region" description="Helical" evidence="1">
    <location>
        <begin position="53"/>
        <end position="68"/>
    </location>
</feature>
<dbReference type="Proteomes" id="UP001222800">
    <property type="component" value="Chromosome"/>
</dbReference>
<dbReference type="EMBL" id="CP120733">
    <property type="protein sequence ID" value="WFD09921.1"/>
    <property type="molecule type" value="Genomic_DNA"/>
</dbReference>
<evidence type="ECO:0000256" key="1">
    <source>
        <dbReference type="SAM" id="Phobius"/>
    </source>
</evidence>
<gene>
    <name evidence="2" type="ORF">P4S50_16310</name>
</gene>
<feature type="transmembrane region" description="Helical" evidence="1">
    <location>
        <begin position="7"/>
        <end position="24"/>
    </location>
</feature>
<keyword evidence="1" id="KW-0812">Transmembrane</keyword>
<proteinExistence type="predicted"/>
<evidence type="ECO:0000313" key="2">
    <source>
        <dbReference type="EMBL" id="WFD09921.1"/>
    </source>
</evidence>
<protein>
    <recommendedName>
        <fullName evidence="4">Rod shape-determining protein MreD</fullName>
    </recommendedName>
</protein>
<feature type="transmembrane region" description="Helical" evidence="1">
    <location>
        <begin position="30"/>
        <end position="48"/>
    </location>
</feature>
<dbReference type="RefSeq" id="WP_277731895.1">
    <property type="nucleotide sequence ID" value="NZ_CP120733.1"/>
</dbReference>
<keyword evidence="1" id="KW-0472">Membrane</keyword>
<keyword evidence="1" id="KW-1133">Transmembrane helix</keyword>
<organism evidence="2 3">
    <name type="scientific">Tepidibacter hydrothermalis</name>
    <dbReference type="NCBI Taxonomy" id="3036126"/>
    <lineage>
        <taxon>Bacteria</taxon>
        <taxon>Bacillati</taxon>
        <taxon>Bacillota</taxon>
        <taxon>Clostridia</taxon>
        <taxon>Peptostreptococcales</taxon>
        <taxon>Peptostreptococcaceae</taxon>
        <taxon>Tepidibacter</taxon>
    </lineage>
</organism>
<reference evidence="2 3" key="1">
    <citation type="submission" date="2023-03" db="EMBL/GenBank/DDBJ databases">
        <title>Complete genome sequence of Tepidibacter sp. SWIR-1, isolated from a deep-sea hydrothermal vent.</title>
        <authorList>
            <person name="Li X."/>
        </authorList>
    </citation>
    <scope>NUCLEOTIDE SEQUENCE [LARGE SCALE GENOMIC DNA]</scope>
    <source>
        <strain evidence="2 3">SWIR-1</strain>
    </source>
</reference>
<accession>A0ABY8EAE8</accession>
<feature type="transmembrane region" description="Helical" evidence="1">
    <location>
        <begin position="130"/>
        <end position="155"/>
    </location>
</feature>
<evidence type="ECO:0008006" key="4">
    <source>
        <dbReference type="Google" id="ProtNLM"/>
    </source>
</evidence>
<feature type="transmembrane region" description="Helical" evidence="1">
    <location>
        <begin position="97"/>
        <end position="118"/>
    </location>
</feature>
<evidence type="ECO:0000313" key="3">
    <source>
        <dbReference type="Proteomes" id="UP001222800"/>
    </source>
</evidence>
<sequence length="164" mass="18769">MSKRISFLGMLLGINQIMLFFSSIVPGNRLFFLGIASLPVALVIIEFGLKSGILFYIASALLSVIIILDKVYLVPYILFFGIYGVVKYLIEKDRNILLEYILKLISFNILLMIGYFTVKNLIFAAVKMNVVVFILAQVVFLIYDYAYGLFISYYYNKIKGKIRL</sequence>